<dbReference type="EMBL" id="CP018145">
    <property type="protein sequence ID" value="ASJ54861.1"/>
    <property type="molecule type" value="Genomic_DNA"/>
</dbReference>
<name>A0A220MIL0_9BACL</name>
<dbReference type="RefSeq" id="WP_088908568.1">
    <property type="nucleotide sequence ID" value="NZ_CP018145.1"/>
</dbReference>
<evidence type="ECO:0000313" key="2">
    <source>
        <dbReference type="Proteomes" id="UP000197781"/>
    </source>
</evidence>
<evidence type="ECO:0008006" key="3">
    <source>
        <dbReference type="Google" id="ProtNLM"/>
    </source>
</evidence>
<dbReference type="KEGG" id="bfm:BP422_15575"/>
<dbReference type="InterPro" id="IPR014986">
    <property type="entry name" value="XkdN-like"/>
</dbReference>
<reference evidence="1 2" key="1">
    <citation type="submission" date="2016-11" db="EMBL/GenBank/DDBJ databases">
        <authorList>
            <person name="Jaros S."/>
            <person name="Januszkiewicz K."/>
            <person name="Wedrychowicz H."/>
        </authorList>
    </citation>
    <scope>NUCLEOTIDE SEQUENCE [LARGE SCALE GENOMIC DNA]</scope>
    <source>
        <strain evidence="1 2">NF2</strain>
    </source>
</reference>
<organism evidence="1 2">
    <name type="scientific">Brevibacillus formosus</name>
    <dbReference type="NCBI Taxonomy" id="54913"/>
    <lineage>
        <taxon>Bacteria</taxon>
        <taxon>Bacillati</taxon>
        <taxon>Bacillota</taxon>
        <taxon>Bacilli</taxon>
        <taxon>Bacillales</taxon>
        <taxon>Paenibacillaceae</taxon>
        <taxon>Brevibacillus</taxon>
    </lineage>
</organism>
<protein>
    <recommendedName>
        <fullName evidence="3">Phage portal protein</fullName>
    </recommendedName>
</protein>
<sequence length="129" mass="14115">MSKKITIADLIAQKEQIKKRKAKTITLYVESLAGEITVQEPSKAIATEALIMVHDEAQSEMADHHLVYHCVSEPNLKDASLQQAYGCVEPIDIVSIIFRPGEIASIGGLALQLAGYQVGVRKVDTELKN</sequence>
<proteinExistence type="predicted"/>
<evidence type="ECO:0000313" key="1">
    <source>
        <dbReference type="EMBL" id="ASJ54861.1"/>
    </source>
</evidence>
<gene>
    <name evidence="1" type="ORF">BP422_15575</name>
</gene>
<dbReference type="InterPro" id="IPR038559">
    <property type="entry name" value="XkdN-like_sf"/>
</dbReference>
<dbReference type="Proteomes" id="UP000197781">
    <property type="component" value="Chromosome"/>
</dbReference>
<dbReference type="Gene3D" id="3.30.2220.30">
    <property type="match status" value="1"/>
</dbReference>
<dbReference type="AlphaFoldDB" id="A0A220MIL0"/>
<accession>A0A220MIL0</accession>
<dbReference type="Pfam" id="PF08890">
    <property type="entry name" value="Phage_TAC_5"/>
    <property type="match status" value="1"/>
</dbReference>